<dbReference type="EMBL" id="CP014060">
    <property type="protein sequence ID" value="AMG36128.1"/>
    <property type="molecule type" value="Genomic_DNA"/>
</dbReference>
<dbReference type="Proteomes" id="UP000060602">
    <property type="component" value="Chromosome"/>
</dbReference>
<evidence type="ECO:0000259" key="1">
    <source>
        <dbReference type="Pfam" id="PF18864"/>
    </source>
</evidence>
<dbReference type="Pfam" id="PF18864">
    <property type="entry name" value="AbiTii"/>
    <property type="match status" value="1"/>
</dbReference>
<name>A0A109XVW6_ALCXX</name>
<sequence length="298" mass="31943">MAGLILQIQAEALEPSASVSTLLRKVKVAAVKLNVTDALPWVDLELSGYSSDGKDKSDLPSYRKLMGTLRVKNPYHGLQPLHFGNPKHAREFSKANIGQSLPELEAVLATRDEGLQFTLSPHVAKMLMDSMDIALEPVLLLSRASVAGIVESVRNLVVEWSLEMEKAGVLGEGMTFSQRERDIAAPATQQFNIQNLGVLGNVTDHAQVSNHQTAIKGIDQSALRSMLDQLSALHAQLPTPTREKLIPVVADLQKEAISAAPDQSKIRGLLLSAKTICEGAAGNLVASGVVAAITSLLH</sequence>
<evidence type="ECO:0000313" key="2">
    <source>
        <dbReference type="EMBL" id="AMG36128.1"/>
    </source>
</evidence>
<protein>
    <recommendedName>
        <fullName evidence="1">AbiTii domain-containing protein</fullName>
    </recommendedName>
</protein>
<gene>
    <name evidence="2" type="ORF">AL504_08855</name>
</gene>
<feature type="domain" description="AbiTii" evidence="1">
    <location>
        <begin position="4"/>
        <end position="187"/>
    </location>
</feature>
<proteinExistence type="predicted"/>
<reference evidence="3" key="1">
    <citation type="submission" date="2015-12" db="EMBL/GenBank/DDBJ databases">
        <title>FDA dAtabase for Regulatory Grade micrObial Sequences (FDA-ARGOS): Supporting development and validation of Infectious Disease Dx tests.</title>
        <authorList>
            <person name="Case J."/>
            <person name="Tallon L."/>
            <person name="Sadzewicz L."/>
            <person name="Sengamalay N."/>
            <person name="Ott S."/>
            <person name="Godinez A."/>
            <person name="Nagaraj S."/>
            <person name="Nadendla S."/>
            <person name="Sichtig H."/>
        </authorList>
    </citation>
    <scope>NUCLEOTIDE SEQUENCE [LARGE SCALE GENOMIC DNA]</scope>
    <source>
        <strain evidence="3">FDAARGOS_147</strain>
    </source>
</reference>
<evidence type="ECO:0000313" key="3">
    <source>
        <dbReference type="Proteomes" id="UP000060602"/>
    </source>
</evidence>
<organism evidence="2 3">
    <name type="scientific">Alcaligenes xylosoxydans xylosoxydans</name>
    <name type="common">Achromobacter xylosoxidans</name>
    <dbReference type="NCBI Taxonomy" id="85698"/>
    <lineage>
        <taxon>Bacteria</taxon>
        <taxon>Pseudomonadati</taxon>
        <taxon>Pseudomonadota</taxon>
        <taxon>Betaproteobacteria</taxon>
        <taxon>Burkholderiales</taxon>
        <taxon>Alcaligenaceae</taxon>
        <taxon>Achromobacter</taxon>
    </lineage>
</organism>
<dbReference type="AlphaFoldDB" id="A0A109XVW6"/>
<accession>A0A109XVW6</accession>
<dbReference type="RefSeq" id="WP_061071842.1">
    <property type="nucleotide sequence ID" value="NZ_CP014060.2"/>
</dbReference>
<dbReference type="InterPro" id="IPR041304">
    <property type="entry name" value="AbiTii"/>
</dbReference>